<sequence>MNILPDLTYKEKMTIRLMRNKRAGLKPASQADIARRFELSRMYVNAVIAESQKGPKSDEWRKKFAAYAGIE</sequence>
<dbReference type="Proteomes" id="UP000051324">
    <property type="component" value="Unassembled WGS sequence"/>
</dbReference>
<proteinExistence type="predicted"/>
<dbReference type="STRING" id="1423724.FC32_GL001306"/>
<protein>
    <recommendedName>
        <fullName evidence="3">HTH cro/C1-type domain-containing protein</fullName>
    </recommendedName>
</protein>
<dbReference type="PATRIC" id="fig|1423724.4.peg.1365"/>
<reference evidence="1 2" key="1">
    <citation type="journal article" date="2015" name="Genome Announc.">
        <title>Expanding the biotechnology potential of lactobacilli through comparative genomics of 213 strains and associated genera.</title>
        <authorList>
            <person name="Sun Z."/>
            <person name="Harris H.M."/>
            <person name="McCann A."/>
            <person name="Guo C."/>
            <person name="Argimon S."/>
            <person name="Zhang W."/>
            <person name="Yang X."/>
            <person name="Jeffery I.B."/>
            <person name="Cooney J.C."/>
            <person name="Kagawa T.F."/>
            <person name="Liu W."/>
            <person name="Song Y."/>
            <person name="Salvetti E."/>
            <person name="Wrobel A."/>
            <person name="Rasinkangas P."/>
            <person name="Parkhill J."/>
            <person name="Rea M.C."/>
            <person name="O'Sullivan O."/>
            <person name="Ritari J."/>
            <person name="Douillard F.P."/>
            <person name="Paul Ross R."/>
            <person name="Yang R."/>
            <person name="Briner A.E."/>
            <person name="Felis G.E."/>
            <person name="de Vos W.M."/>
            <person name="Barrangou R."/>
            <person name="Klaenhammer T.R."/>
            <person name="Caufield P.W."/>
            <person name="Cui Y."/>
            <person name="Zhang H."/>
            <person name="O'Toole P.W."/>
        </authorList>
    </citation>
    <scope>NUCLEOTIDE SEQUENCE [LARGE SCALE GENOMIC DNA]</scope>
    <source>
        <strain evidence="1 2">DSM 16634</strain>
    </source>
</reference>
<evidence type="ECO:0008006" key="3">
    <source>
        <dbReference type="Google" id="ProtNLM"/>
    </source>
</evidence>
<evidence type="ECO:0000313" key="1">
    <source>
        <dbReference type="EMBL" id="KRL84030.1"/>
    </source>
</evidence>
<accession>A0A0R1TSZ8</accession>
<organism evidence="1 2">
    <name type="scientific">Ligilactobacillus apodemi DSM 16634 = JCM 16172</name>
    <dbReference type="NCBI Taxonomy" id="1423724"/>
    <lineage>
        <taxon>Bacteria</taxon>
        <taxon>Bacillati</taxon>
        <taxon>Bacillota</taxon>
        <taxon>Bacilli</taxon>
        <taxon>Lactobacillales</taxon>
        <taxon>Lactobacillaceae</taxon>
        <taxon>Ligilactobacillus</taxon>
    </lineage>
</organism>
<gene>
    <name evidence="1" type="ORF">FC32_GL001306</name>
</gene>
<keyword evidence="2" id="KW-1185">Reference proteome</keyword>
<dbReference type="eggNOG" id="ENOG5032JV2">
    <property type="taxonomic scope" value="Bacteria"/>
</dbReference>
<dbReference type="AlphaFoldDB" id="A0A0R1TSZ8"/>
<comment type="caution">
    <text evidence="1">The sequence shown here is derived from an EMBL/GenBank/DDBJ whole genome shotgun (WGS) entry which is preliminary data.</text>
</comment>
<dbReference type="EMBL" id="AZFT01000053">
    <property type="protein sequence ID" value="KRL84030.1"/>
    <property type="molecule type" value="Genomic_DNA"/>
</dbReference>
<name>A0A0R1TSZ8_9LACO</name>
<evidence type="ECO:0000313" key="2">
    <source>
        <dbReference type="Proteomes" id="UP000051324"/>
    </source>
</evidence>